<keyword evidence="2" id="KW-1185">Reference proteome</keyword>
<name>A0A8J3J9T2_9ACTN</name>
<proteinExistence type="predicted"/>
<accession>A0A8J3J9T2</accession>
<reference evidence="1 2" key="1">
    <citation type="submission" date="2021-01" db="EMBL/GenBank/DDBJ databases">
        <title>Whole genome shotgun sequence of Catellatospora bangladeshensis NBRC 107357.</title>
        <authorList>
            <person name="Komaki H."/>
            <person name="Tamura T."/>
        </authorList>
    </citation>
    <scope>NUCLEOTIDE SEQUENCE [LARGE SCALE GENOMIC DNA]</scope>
    <source>
        <strain evidence="1 2">NBRC 107357</strain>
    </source>
</reference>
<organism evidence="1 2">
    <name type="scientific">Catellatospora bangladeshensis</name>
    <dbReference type="NCBI Taxonomy" id="310355"/>
    <lineage>
        <taxon>Bacteria</taxon>
        <taxon>Bacillati</taxon>
        <taxon>Actinomycetota</taxon>
        <taxon>Actinomycetes</taxon>
        <taxon>Micromonosporales</taxon>
        <taxon>Micromonosporaceae</taxon>
        <taxon>Catellatospora</taxon>
    </lineage>
</organism>
<gene>
    <name evidence="1" type="ORF">Cba03nite_23060</name>
</gene>
<protein>
    <submittedName>
        <fullName evidence="1">Uncharacterized protein</fullName>
    </submittedName>
</protein>
<dbReference type="EMBL" id="BONF01000011">
    <property type="protein sequence ID" value="GIF80957.1"/>
    <property type="molecule type" value="Genomic_DNA"/>
</dbReference>
<comment type="caution">
    <text evidence="1">The sequence shown here is derived from an EMBL/GenBank/DDBJ whole genome shotgun (WGS) entry which is preliminary data.</text>
</comment>
<evidence type="ECO:0000313" key="1">
    <source>
        <dbReference type="EMBL" id="GIF80957.1"/>
    </source>
</evidence>
<dbReference type="Proteomes" id="UP000601223">
    <property type="component" value="Unassembled WGS sequence"/>
</dbReference>
<sequence>MFIVATQDPRTRAWSEAPESGADAWGAILPIDAGLTQAEADEQLGKYLAGVQAGEALCIRAHGNDEEIGDAAAGAKDWGWTFKKLARMLATHLTAKPSVILIRSCAENVTNFPAHVAVRVESHWPAAVHLSGVPIYGYNTSVKISSPVPSPTQVVKNVQVQAVYINL</sequence>
<evidence type="ECO:0000313" key="2">
    <source>
        <dbReference type="Proteomes" id="UP000601223"/>
    </source>
</evidence>
<dbReference type="RefSeq" id="WP_203745028.1">
    <property type="nucleotide sequence ID" value="NZ_BONF01000011.1"/>
</dbReference>
<dbReference type="AlphaFoldDB" id="A0A8J3J9T2"/>